<evidence type="ECO:0000256" key="2">
    <source>
        <dbReference type="SAM" id="SignalP"/>
    </source>
</evidence>
<evidence type="ECO:0000256" key="1">
    <source>
        <dbReference type="SAM" id="MobiDB-lite"/>
    </source>
</evidence>
<feature type="region of interest" description="Disordered" evidence="1">
    <location>
        <begin position="60"/>
        <end position="79"/>
    </location>
</feature>
<dbReference type="AlphaFoldDB" id="A0A9P8C0C1"/>
<organism evidence="3 4">
    <name type="scientific">Amylocarpus encephaloides</name>
    <dbReference type="NCBI Taxonomy" id="45428"/>
    <lineage>
        <taxon>Eukaryota</taxon>
        <taxon>Fungi</taxon>
        <taxon>Dikarya</taxon>
        <taxon>Ascomycota</taxon>
        <taxon>Pezizomycotina</taxon>
        <taxon>Leotiomycetes</taxon>
        <taxon>Helotiales</taxon>
        <taxon>Helotiales incertae sedis</taxon>
        <taxon>Amylocarpus</taxon>
    </lineage>
</organism>
<feature type="chain" id="PRO_5040279824" evidence="2">
    <location>
        <begin position="21"/>
        <end position="238"/>
    </location>
</feature>
<name>A0A9P8C0C1_9HELO</name>
<dbReference type="Proteomes" id="UP000824998">
    <property type="component" value="Unassembled WGS sequence"/>
</dbReference>
<dbReference type="EMBL" id="MU251874">
    <property type="protein sequence ID" value="KAG9228705.1"/>
    <property type="molecule type" value="Genomic_DNA"/>
</dbReference>
<proteinExistence type="predicted"/>
<evidence type="ECO:0000313" key="4">
    <source>
        <dbReference type="Proteomes" id="UP000824998"/>
    </source>
</evidence>
<reference evidence="3" key="1">
    <citation type="journal article" date="2021" name="IMA Fungus">
        <title>Genomic characterization of three marine fungi, including Emericellopsis atlantica sp. nov. with signatures of a generalist lifestyle and marine biomass degradation.</title>
        <authorList>
            <person name="Hagestad O.C."/>
            <person name="Hou L."/>
            <person name="Andersen J.H."/>
            <person name="Hansen E.H."/>
            <person name="Altermark B."/>
            <person name="Li C."/>
            <person name="Kuhnert E."/>
            <person name="Cox R.J."/>
            <person name="Crous P.W."/>
            <person name="Spatafora J.W."/>
            <person name="Lail K."/>
            <person name="Amirebrahimi M."/>
            <person name="Lipzen A."/>
            <person name="Pangilinan J."/>
            <person name="Andreopoulos W."/>
            <person name="Hayes R.D."/>
            <person name="Ng V."/>
            <person name="Grigoriev I.V."/>
            <person name="Jackson S.A."/>
            <person name="Sutton T.D.S."/>
            <person name="Dobson A.D.W."/>
            <person name="Rama T."/>
        </authorList>
    </citation>
    <scope>NUCLEOTIDE SEQUENCE</scope>
    <source>
        <strain evidence="3">TRa018bII</strain>
    </source>
</reference>
<protein>
    <submittedName>
        <fullName evidence="3">Uncharacterized protein</fullName>
    </submittedName>
</protein>
<keyword evidence="2" id="KW-0732">Signal</keyword>
<feature type="signal peptide" evidence="2">
    <location>
        <begin position="1"/>
        <end position="20"/>
    </location>
</feature>
<keyword evidence="4" id="KW-1185">Reference proteome</keyword>
<feature type="compositionally biased region" description="Low complexity" evidence="1">
    <location>
        <begin position="60"/>
        <end position="71"/>
    </location>
</feature>
<accession>A0A9P8C0C1</accession>
<comment type="caution">
    <text evidence="3">The sequence shown here is derived from an EMBL/GenBank/DDBJ whole genome shotgun (WGS) entry which is preliminary data.</text>
</comment>
<evidence type="ECO:0000313" key="3">
    <source>
        <dbReference type="EMBL" id="KAG9228705.1"/>
    </source>
</evidence>
<gene>
    <name evidence="3" type="ORF">BJ875DRAFT_525668</name>
</gene>
<dbReference type="OrthoDB" id="4831122at2759"/>
<sequence length="238" mass="25628">MYVSSLVSLLFGGILASAVAVIVWGKSGRQEVWPKADWDRYTAIGSGAFILTAATPLNDSSLTSNTTSSPSKKSKRDCDGKTVIWENPTEYFVNWDVPMSSVVSADGITSSVSVSQGYSVANSVSVTSNTQVTLVKDFLQSSLLIAYARIWTTSYNAAYTYSIQPGKKGVIVSNPYTRRESGHVYSGCIGDPTGNDYYQADSYNSQSYGGMDWIEGVIHLCTGDAYPLPMCTGSGLIY</sequence>